<dbReference type="AlphaFoldDB" id="E0SGC0"/>
<protein>
    <submittedName>
        <fullName evidence="1">Uncharacterized protein</fullName>
    </submittedName>
</protein>
<dbReference type="KEGG" id="ddd:Dda3937_01377"/>
<organism evidence="1 2">
    <name type="scientific">Dickeya dadantii (strain 3937)</name>
    <name type="common">Erwinia chrysanthemi (strain 3937)</name>
    <dbReference type="NCBI Taxonomy" id="198628"/>
    <lineage>
        <taxon>Bacteria</taxon>
        <taxon>Pseudomonadati</taxon>
        <taxon>Pseudomonadota</taxon>
        <taxon>Gammaproteobacteria</taxon>
        <taxon>Enterobacterales</taxon>
        <taxon>Pectobacteriaceae</taxon>
        <taxon>Dickeya</taxon>
    </lineage>
</organism>
<evidence type="ECO:0000313" key="2">
    <source>
        <dbReference type="Proteomes" id="UP000006859"/>
    </source>
</evidence>
<evidence type="ECO:0000313" key="1">
    <source>
        <dbReference type="EMBL" id="ADN00088.1"/>
    </source>
</evidence>
<gene>
    <name evidence="1" type="ordered locus">Dda3937_01377</name>
</gene>
<accession>E0SGC0</accession>
<reference evidence="1 2" key="1">
    <citation type="journal article" date="2011" name="J. Bacteriol.">
        <title>Genome sequence of the plant-pathogenic bacterium Dickeya dadantii 3937.</title>
        <authorList>
            <person name="Glasner J.D."/>
            <person name="Yang C.H."/>
            <person name="Reverchon S."/>
            <person name="Hugouvieux-Cotte-Pattat N."/>
            <person name="Condemine G."/>
            <person name="Bohin J.P."/>
            <person name="Van Gijsegem F."/>
            <person name="Yang S."/>
            <person name="Franza T."/>
            <person name="Expert D."/>
            <person name="Plunkett G. III"/>
            <person name="San Francisco M.J."/>
            <person name="Charkowski A.O."/>
            <person name="Py B."/>
            <person name="Bell K."/>
            <person name="Rauscher L."/>
            <person name="Rodriguez-Palenzuela P."/>
            <person name="Toussaint A."/>
            <person name="Holeva M.C."/>
            <person name="He S.Y."/>
            <person name="Douet V."/>
            <person name="Boccara M."/>
            <person name="Blanco C."/>
            <person name="Toth I."/>
            <person name="Anderson B.D."/>
            <person name="Biehl B.S."/>
            <person name="Mau B."/>
            <person name="Flynn S.M."/>
            <person name="Barras F."/>
            <person name="Lindeberg M."/>
            <person name="Birch P.R."/>
            <person name="Tsuyumu S."/>
            <person name="Shi X."/>
            <person name="Hibbing M."/>
            <person name="Yap M.N."/>
            <person name="Carpentier M."/>
            <person name="Dassa E."/>
            <person name="Umehara M."/>
            <person name="Kim J.F."/>
            <person name="Rusch M."/>
            <person name="Soni P."/>
            <person name="Mayhew G.F."/>
            <person name="Fouts D.E."/>
            <person name="Gill S.R."/>
            <person name="Blattner F.R."/>
            <person name="Keen N.T."/>
            <person name="Perna N.T."/>
        </authorList>
    </citation>
    <scope>NUCLEOTIDE SEQUENCE [LARGE SCALE GENOMIC DNA]</scope>
    <source>
        <strain evidence="1 2">3937</strain>
    </source>
</reference>
<proteinExistence type="predicted"/>
<dbReference type="HOGENOM" id="CLU_2933946_0_0_6"/>
<keyword evidence="2" id="KW-1185">Reference proteome</keyword>
<sequence length="60" mass="6679">MPANGQRLYQPPAWRQCKIPAIFYALPLGAKINDGYDKAIFGRRHGDLRSICGIGESCWG</sequence>
<dbReference type="STRING" id="198628.Dda3937_01377"/>
<dbReference type="Proteomes" id="UP000006859">
    <property type="component" value="Chromosome"/>
</dbReference>
<name>E0SGC0_DICD3</name>
<dbReference type="EMBL" id="CP002038">
    <property type="protein sequence ID" value="ADN00088.1"/>
    <property type="molecule type" value="Genomic_DNA"/>
</dbReference>